<name>A0A8D1XFE5_PIG</name>
<feature type="chain" id="PRO_5034275973" description="Cilia- and flagella-associated protein 300" evidence="9">
    <location>
        <begin position="26"/>
        <end position="197"/>
    </location>
</feature>
<dbReference type="GO" id="GO:0005930">
    <property type="term" value="C:axoneme"/>
    <property type="evidence" value="ECO:0007669"/>
    <property type="project" value="UniProtKB-SubCell"/>
</dbReference>
<feature type="transmembrane region" description="Helical" evidence="8">
    <location>
        <begin position="138"/>
        <end position="156"/>
    </location>
</feature>
<accession>A0A8D1XFE5</accession>
<keyword evidence="6" id="KW-0206">Cytoskeleton</keyword>
<evidence type="ECO:0000256" key="6">
    <source>
        <dbReference type="ARBA" id="ARBA00023212"/>
    </source>
</evidence>
<keyword evidence="8" id="KW-1133">Transmembrane helix</keyword>
<comment type="function">
    <text evidence="1">Cilium- and flagellum-specific protein that plays a role in axonemal structure organization and motility. May play a role in outer and inner dynein arm assembly.</text>
</comment>
<gene>
    <name evidence="10" type="primary">CFAP300</name>
</gene>
<proteinExistence type="inferred from homology"/>
<feature type="transmembrane region" description="Helical" evidence="8">
    <location>
        <begin position="168"/>
        <end position="187"/>
    </location>
</feature>
<keyword evidence="9" id="KW-0732">Signal</keyword>
<keyword evidence="5" id="KW-0963">Cytoplasm</keyword>
<dbReference type="PANTHER" id="PTHR31078:SF1">
    <property type="entry name" value="CILIA- AND FLAGELLA-ASSOCIATED PROTEIN 300"/>
    <property type="match status" value="1"/>
</dbReference>
<evidence type="ECO:0000256" key="1">
    <source>
        <dbReference type="ARBA" id="ARBA00002404"/>
    </source>
</evidence>
<evidence type="ECO:0000256" key="8">
    <source>
        <dbReference type="SAM" id="Phobius"/>
    </source>
</evidence>
<dbReference type="InterPro" id="IPR029416">
    <property type="entry name" value="CFAP300"/>
</dbReference>
<dbReference type="AlphaFoldDB" id="A0A8D1XFE5"/>
<dbReference type="Ensembl" id="ENSSSCT00065010039.1">
    <property type="protein sequence ID" value="ENSSSCP00065004186.1"/>
    <property type="gene ID" value="ENSSSCG00065007475.1"/>
</dbReference>
<evidence type="ECO:0000256" key="7">
    <source>
        <dbReference type="ARBA" id="ARBA00023273"/>
    </source>
</evidence>
<dbReference type="Proteomes" id="UP000694725">
    <property type="component" value="Unplaced"/>
</dbReference>
<reference evidence="10" key="1">
    <citation type="submission" date="2025-08" db="UniProtKB">
        <authorList>
            <consortium name="Ensembl"/>
        </authorList>
    </citation>
    <scope>IDENTIFICATION</scope>
</reference>
<comment type="similarity">
    <text evidence="3">Belongs to the CFAP300 family.</text>
</comment>
<keyword evidence="8" id="KW-0472">Membrane</keyword>
<dbReference type="Pfam" id="PF14926">
    <property type="entry name" value="CFAP300"/>
    <property type="match status" value="1"/>
</dbReference>
<organism evidence="10 11">
    <name type="scientific">Sus scrofa</name>
    <name type="common">Pig</name>
    <dbReference type="NCBI Taxonomy" id="9823"/>
    <lineage>
        <taxon>Eukaryota</taxon>
        <taxon>Metazoa</taxon>
        <taxon>Chordata</taxon>
        <taxon>Craniata</taxon>
        <taxon>Vertebrata</taxon>
        <taxon>Euteleostomi</taxon>
        <taxon>Mammalia</taxon>
        <taxon>Eutheria</taxon>
        <taxon>Laurasiatheria</taxon>
        <taxon>Artiodactyla</taxon>
        <taxon>Suina</taxon>
        <taxon>Suidae</taxon>
        <taxon>Sus</taxon>
    </lineage>
</organism>
<evidence type="ECO:0000313" key="10">
    <source>
        <dbReference type="Ensembl" id="ENSSSCP00065004186.1"/>
    </source>
</evidence>
<keyword evidence="8" id="KW-0812">Transmembrane</keyword>
<evidence type="ECO:0000256" key="3">
    <source>
        <dbReference type="ARBA" id="ARBA00009205"/>
    </source>
</evidence>
<evidence type="ECO:0000256" key="9">
    <source>
        <dbReference type="SAM" id="SignalP"/>
    </source>
</evidence>
<comment type="subcellular location">
    <subcellularLocation>
        <location evidence="2">Cytoplasm</location>
        <location evidence="2">Cytoskeleton</location>
        <location evidence="2">Cilium axoneme</location>
    </subcellularLocation>
</comment>
<evidence type="ECO:0000256" key="2">
    <source>
        <dbReference type="ARBA" id="ARBA00004430"/>
    </source>
</evidence>
<feature type="signal peptide" evidence="9">
    <location>
        <begin position="1"/>
        <end position="25"/>
    </location>
</feature>
<evidence type="ECO:0000256" key="5">
    <source>
        <dbReference type="ARBA" id="ARBA00022490"/>
    </source>
</evidence>
<evidence type="ECO:0000313" key="11">
    <source>
        <dbReference type="Proteomes" id="UP000694725"/>
    </source>
</evidence>
<evidence type="ECO:0000256" key="4">
    <source>
        <dbReference type="ARBA" id="ARBA00022174"/>
    </source>
</evidence>
<protein>
    <recommendedName>
        <fullName evidence="4">Cilia- and flagella-associated protein 300</fullName>
    </recommendedName>
</protein>
<dbReference type="PANTHER" id="PTHR31078">
    <property type="entry name" value="CILIA- AND FLAGELLA-ASSOCIATED PROTEIN 300"/>
    <property type="match status" value="1"/>
</dbReference>
<keyword evidence="7" id="KW-0966">Cell projection</keyword>
<sequence>MILLAKKKAGWWLLVSSTAGWGGEARAPGREKKGETGRFPPLPTAARSMLGRIKVQAFGFDQTFQAYRKDDFVMAFFKDPNVIPNLKLLSDSSGQWITLVFERILKPRKYKLPLLSLKLQHMILLVCATLQQRAMNRHFLTLLWTLSCVMFMFYTTVTVSGKCLDDFFFFRFSLFTIFYSPILHFNTDLWINIYFES</sequence>